<comment type="caution">
    <text evidence="1">The sequence shown here is derived from an EMBL/GenBank/DDBJ whole genome shotgun (WGS) entry which is preliminary data.</text>
</comment>
<name>A0A212CYL9_CEREH</name>
<dbReference type="Proteomes" id="UP000242450">
    <property type="component" value="Chromosome 10"/>
</dbReference>
<feature type="non-terminal residue" evidence="1">
    <location>
        <position position="1"/>
    </location>
</feature>
<keyword evidence="2" id="KW-1185">Reference proteome</keyword>
<reference evidence="1 2" key="1">
    <citation type="journal article" date="2018" name="Mol. Genet. Genomics">
        <title>The red deer Cervus elaphus genome CerEla1.0: sequencing, annotating, genes, and chromosomes.</title>
        <authorList>
            <person name="Bana N.A."/>
            <person name="Nyiri A."/>
            <person name="Nagy J."/>
            <person name="Frank K."/>
            <person name="Nagy T."/>
            <person name="Steger V."/>
            <person name="Schiller M."/>
            <person name="Lakatos P."/>
            <person name="Sugar L."/>
            <person name="Horn P."/>
            <person name="Barta E."/>
            <person name="Orosz L."/>
        </authorList>
    </citation>
    <scope>NUCLEOTIDE SEQUENCE [LARGE SCALE GENOMIC DNA]</scope>
    <source>
        <strain evidence="1">Hungarian</strain>
    </source>
</reference>
<proteinExistence type="predicted"/>
<gene>
    <name evidence="1" type="ORF">Celaphus_00006939</name>
</gene>
<sequence length="121" mass="13247">AATKCDSMVLTPGPWLGLPAVPAVTLYKHDDPALYLGLDGIVERIKHACQLVSGNLKFTQVTDTPWQKQTEKSFTDLPCLQFLIVWISLLISKQTHCPAYIGFLFKVLGETAGAVPAFVCK</sequence>
<protein>
    <submittedName>
        <fullName evidence="1">PDXDC1</fullName>
    </submittedName>
</protein>
<evidence type="ECO:0000313" key="2">
    <source>
        <dbReference type="Proteomes" id="UP000242450"/>
    </source>
</evidence>
<dbReference type="OrthoDB" id="2161780at2759"/>
<evidence type="ECO:0000313" key="1">
    <source>
        <dbReference type="EMBL" id="OWK11089.1"/>
    </source>
</evidence>
<accession>A0A212CYL9</accession>
<dbReference type="AlphaFoldDB" id="A0A212CYL9"/>
<organism evidence="1 2">
    <name type="scientific">Cervus elaphus hippelaphus</name>
    <name type="common">European red deer</name>
    <dbReference type="NCBI Taxonomy" id="46360"/>
    <lineage>
        <taxon>Eukaryota</taxon>
        <taxon>Metazoa</taxon>
        <taxon>Chordata</taxon>
        <taxon>Craniata</taxon>
        <taxon>Vertebrata</taxon>
        <taxon>Euteleostomi</taxon>
        <taxon>Mammalia</taxon>
        <taxon>Eutheria</taxon>
        <taxon>Laurasiatheria</taxon>
        <taxon>Artiodactyla</taxon>
        <taxon>Ruminantia</taxon>
        <taxon>Pecora</taxon>
        <taxon>Cervidae</taxon>
        <taxon>Cervinae</taxon>
        <taxon>Cervus</taxon>
    </lineage>
</organism>
<dbReference type="EMBL" id="MKHE01000010">
    <property type="protein sequence ID" value="OWK11089.1"/>
    <property type="molecule type" value="Genomic_DNA"/>
</dbReference>